<dbReference type="Proteomes" id="UP000183039">
    <property type="component" value="Unassembled WGS sequence"/>
</dbReference>
<dbReference type="GO" id="GO:0016887">
    <property type="term" value="F:ATP hydrolysis activity"/>
    <property type="evidence" value="ECO:0007669"/>
    <property type="project" value="InterPro"/>
</dbReference>
<dbReference type="RefSeq" id="WP_071876311.1">
    <property type="nucleotide sequence ID" value="NZ_JXLC01000002.1"/>
</dbReference>
<evidence type="ECO:0000313" key="8">
    <source>
        <dbReference type="Proteomes" id="UP000065511"/>
    </source>
</evidence>
<sequence>MENTQVLEVKDISKRVGKKKIIKEASFTVESGSVTGLLGPNGAGKTTIIRMLVGLMSHDGGSIQINGQSLATNFKEALAHVGAIVENSEFYNYMTGMENLKQYARMSQKIITDEALDQVIHSVHLENNIDQKVKTYSLGMRQRLGVAQAILHQPDLLLLDEPMNGLDPKGMREFREMIESLKKQGVGVLISSHQLSDMELLCDDLVIVQKGEITYVGPMNNPEEDNKLILLLETDQQQETLTFLTEQQYSAAVEGKYVKIELTEDIRTVLVKQLVEAGIGIKELKVHVDSLEENFLRWTEDGGL</sequence>
<reference evidence="6 8" key="2">
    <citation type="submission" date="2015-12" db="EMBL/GenBank/DDBJ databases">
        <authorList>
            <person name="Lauer A."/>
            <person name="Humrighouse B."/>
            <person name="Loparev V."/>
            <person name="Shewmaker P.L."/>
            <person name="Whitney A.M."/>
            <person name="McLaughlin R.W."/>
        </authorList>
    </citation>
    <scope>NUCLEOTIDE SEQUENCE [LARGE SCALE GENOMIC DNA]</scope>
    <source>
        <strain evidence="6 8">LMG 23085</strain>
    </source>
</reference>
<evidence type="ECO:0000313" key="7">
    <source>
        <dbReference type="EMBL" id="OJG93219.1"/>
    </source>
</evidence>
<evidence type="ECO:0000256" key="3">
    <source>
        <dbReference type="ARBA" id="ARBA00022741"/>
    </source>
</evidence>
<dbReference type="PROSITE" id="PS50893">
    <property type="entry name" value="ABC_TRANSPORTER_2"/>
    <property type="match status" value="1"/>
</dbReference>
<dbReference type="InterPro" id="IPR017871">
    <property type="entry name" value="ABC_transporter-like_CS"/>
</dbReference>
<dbReference type="OrthoDB" id="9804819at2"/>
<evidence type="ECO:0000256" key="4">
    <source>
        <dbReference type="ARBA" id="ARBA00022840"/>
    </source>
</evidence>
<dbReference type="PANTHER" id="PTHR43335">
    <property type="entry name" value="ABC TRANSPORTER, ATP-BINDING PROTEIN"/>
    <property type="match status" value="1"/>
</dbReference>
<evidence type="ECO:0000313" key="6">
    <source>
        <dbReference type="EMBL" id="ALS00239.1"/>
    </source>
</evidence>
<dbReference type="EMBL" id="JXLC01000002">
    <property type="protein sequence ID" value="OJG93219.1"/>
    <property type="molecule type" value="Genomic_DNA"/>
</dbReference>
<dbReference type="SUPFAM" id="SSF52540">
    <property type="entry name" value="P-loop containing nucleoside triphosphate hydrolases"/>
    <property type="match status" value="1"/>
</dbReference>
<keyword evidence="3" id="KW-0547">Nucleotide-binding</keyword>
<dbReference type="InterPro" id="IPR003593">
    <property type="entry name" value="AAA+_ATPase"/>
</dbReference>
<dbReference type="AlphaFoldDB" id="A0A0S3K7H8"/>
<dbReference type="InterPro" id="IPR027417">
    <property type="entry name" value="P-loop_NTPase"/>
</dbReference>
<accession>A0A0S3K7H8</accession>
<dbReference type="Proteomes" id="UP000065511">
    <property type="component" value="Chromosome"/>
</dbReference>
<feature type="domain" description="ABC transporter" evidence="5">
    <location>
        <begin position="7"/>
        <end position="235"/>
    </location>
</feature>
<dbReference type="KEGG" id="ess:ATZ33_02255"/>
<keyword evidence="2" id="KW-0813">Transport</keyword>
<evidence type="ECO:0000313" key="9">
    <source>
        <dbReference type="Proteomes" id="UP000183039"/>
    </source>
</evidence>
<reference evidence="7 9" key="1">
    <citation type="submission" date="2014-12" db="EMBL/GenBank/DDBJ databases">
        <title>Draft genome sequences of 29 type strains of Enterococci.</title>
        <authorList>
            <person name="Zhong Z."/>
            <person name="Sun Z."/>
            <person name="Liu W."/>
            <person name="Zhang W."/>
            <person name="Zhang H."/>
        </authorList>
    </citation>
    <scope>NUCLEOTIDE SEQUENCE [LARGE SCALE GENOMIC DNA]</scope>
    <source>
        <strain evidence="7 9">DSM 22801</strain>
    </source>
</reference>
<gene>
    <name evidence="6" type="ORF">ATZ33_02255</name>
    <name evidence="7" type="ORF">RV15_GL001251</name>
</gene>
<dbReference type="Gene3D" id="3.40.50.300">
    <property type="entry name" value="P-loop containing nucleotide triphosphate hydrolases"/>
    <property type="match status" value="1"/>
</dbReference>
<dbReference type="Pfam" id="PF00005">
    <property type="entry name" value="ABC_tran"/>
    <property type="match status" value="1"/>
</dbReference>
<name>A0A0S3K7H8_9ENTE</name>
<dbReference type="GO" id="GO:0005524">
    <property type="term" value="F:ATP binding"/>
    <property type="evidence" value="ECO:0007669"/>
    <property type="project" value="UniProtKB-KW"/>
</dbReference>
<keyword evidence="8" id="KW-1185">Reference proteome</keyword>
<protein>
    <submittedName>
        <fullName evidence="6">ABC transporter ATP-binding protein</fullName>
    </submittedName>
</protein>
<dbReference type="PANTHER" id="PTHR43335:SF4">
    <property type="entry name" value="ABC TRANSPORTER, ATP-BINDING PROTEIN"/>
    <property type="match status" value="1"/>
</dbReference>
<evidence type="ECO:0000256" key="1">
    <source>
        <dbReference type="ARBA" id="ARBA00005417"/>
    </source>
</evidence>
<evidence type="ECO:0000259" key="5">
    <source>
        <dbReference type="PROSITE" id="PS50893"/>
    </source>
</evidence>
<comment type="similarity">
    <text evidence="1">Belongs to the ABC transporter superfamily.</text>
</comment>
<keyword evidence="4 6" id="KW-0067">ATP-binding</keyword>
<proteinExistence type="inferred from homology"/>
<evidence type="ECO:0000256" key="2">
    <source>
        <dbReference type="ARBA" id="ARBA00022448"/>
    </source>
</evidence>
<dbReference type="PROSITE" id="PS00211">
    <property type="entry name" value="ABC_TRANSPORTER_1"/>
    <property type="match status" value="1"/>
</dbReference>
<dbReference type="EMBL" id="CP013614">
    <property type="protein sequence ID" value="ALS00239.1"/>
    <property type="molecule type" value="Genomic_DNA"/>
</dbReference>
<organism evidence="7 9">
    <name type="scientific">Enterococcus silesiacus</name>
    <dbReference type="NCBI Taxonomy" id="332949"/>
    <lineage>
        <taxon>Bacteria</taxon>
        <taxon>Bacillati</taxon>
        <taxon>Bacillota</taxon>
        <taxon>Bacilli</taxon>
        <taxon>Lactobacillales</taxon>
        <taxon>Enterococcaceae</taxon>
        <taxon>Enterococcus</taxon>
    </lineage>
</organism>
<dbReference type="SMART" id="SM00382">
    <property type="entry name" value="AAA"/>
    <property type="match status" value="1"/>
</dbReference>
<dbReference type="InterPro" id="IPR003439">
    <property type="entry name" value="ABC_transporter-like_ATP-bd"/>
</dbReference>